<dbReference type="Proteomes" id="UP000515349">
    <property type="component" value="Chromosome"/>
</dbReference>
<dbReference type="PROSITE" id="PS51123">
    <property type="entry name" value="OMPA_2"/>
    <property type="match status" value="1"/>
</dbReference>
<sequence length="426" mass="44641">MSLNILDLIRGQLGPALVTQAATQLGESESAISKAISGLLPAVVGGFANHSNNPTVLDSITGSANSGLLGNLLGGSANNTYISNVLSSIFGDKVSGIISAVSSYAGIGTGSTSTLLNMVTGATLGSVGKYAADNNLDRSAVSGLLSDQKGIISTLLPAGLSMASLGIGDWFGNSTSERVSTTAATDPKVEVTRAGATHLNVDRDEVKTEGSSIWKWLLPLLLLLLVGWFLMKQCNDKETVTTTENDSTVIVEDSANVIADTSMTTDNRGEMTAIDLNGTPLQGYANGMESRMIEFLRSGGYTNAANDEALKNTWYDFDNVNFQMASATALEPGSEGQIQNLAEILKAYPDAKIKIGGYTDKTGDAATNKKLSQDRADFIKSELTRMGVGAQVTDAEGYGSEQAKVDASASDAERASDRKMSVRFTK</sequence>
<dbReference type="RefSeq" id="WP_181886616.1">
    <property type="nucleotide sequence ID" value="NZ_CP059472.1"/>
</dbReference>
<reference evidence="5 6" key="1">
    <citation type="submission" date="2020-07" db="EMBL/GenBank/DDBJ databases">
        <title>Chryseobacterium sp.cx-624.</title>
        <authorList>
            <person name="Yang C."/>
        </authorList>
    </citation>
    <scope>NUCLEOTIDE SEQUENCE [LARGE SCALE GENOMIC DNA]</scope>
    <source>
        <strain evidence="5">Cx-624</strain>
        <strain evidence="6">cx-624</strain>
    </source>
</reference>
<keyword evidence="1" id="KW-0472">Membrane</keyword>
<dbReference type="Gene3D" id="3.30.1330.60">
    <property type="entry name" value="OmpA-like domain"/>
    <property type="match status" value="1"/>
</dbReference>
<dbReference type="SUPFAM" id="SSF103088">
    <property type="entry name" value="OmpA-like"/>
    <property type="match status" value="1"/>
</dbReference>
<accession>A0A7D7LRF5</accession>
<dbReference type="Pfam" id="PF06078">
    <property type="entry name" value="DUF937"/>
    <property type="match status" value="1"/>
</dbReference>
<protein>
    <submittedName>
        <fullName evidence="5">DUF937 domain-containing protein</fullName>
    </submittedName>
</protein>
<feature type="region of interest" description="Disordered" evidence="2">
    <location>
        <begin position="394"/>
        <end position="426"/>
    </location>
</feature>
<keyword evidence="7" id="KW-1185">Reference proteome</keyword>
<dbReference type="GO" id="GO:0016020">
    <property type="term" value="C:membrane"/>
    <property type="evidence" value="ECO:0007669"/>
    <property type="project" value="UniProtKB-UniRule"/>
</dbReference>
<dbReference type="InterPro" id="IPR036737">
    <property type="entry name" value="OmpA-like_sf"/>
</dbReference>
<dbReference type="AlphaFoldDB" id="A0A7D7LRF5"/>
<name>A0A7D7LRF5_9FLAO</name>
<evidence type="ECO:0000313" key="6">
    <source>
        <dbReference type="Proteomes" id="UP000515349"/>
    </source>
</evidence>
<reference evidence="7" key="2">
    <citation type="submission" date="2020-07" db="EMBL/GenBank/DDBJ databases">
        <title>Flavobacterium sp. xlx-214.</title>
        <authorList>
            <person name="Yang C."/>
        </authorList>
    </citation>
    <scope>NUCLEOTIDE SEQUENCE [LARGE SCALE GENOMIC DNA]</scope>
    <source>
        <strain evidence="7">CX-624</strain>
    </source>
</reference>
<organism evidence="5 6">
    <name type="scientific">Marnyiella aurantia</name>
    <dbReference type="NCBI Taxonomy" id="2758037"/>
    <lineage>
        <taxon>Bacteria</taxon>
        <taxon>Pseudomonadati</taxon>
        <taxon>Bacteroidota</taxon>
        <taxon>Flavobacteriia</taxon>
        <taxon>Flavobacteriales</taxon>
        <taxon>Weeksellaceae</taxon>
        <taxon>Marnyiella</taxon>
    </lineage>
</organism>
<dbReference type="PANTHER" id="PTHR30329">
    <property type="entry name" value="STATOR ELEMENT OF FLAGELLAR MOTOR COMPLEX"/>
    <property type="match status" value="1"/>
</dbReference>
<proteinExistence type="predicted"/>
<reference evidence="4" key="3">
    <citation type="submission" date="2020-07" db="EMBL/GenBank/DDBJ databases">
        <authorList>
            <person name="Yang C."/>
        </authorList>
    </citation>
    <scope>NUCLEOTIDE SEQUENCE</scope>
    <source>
        <strain evidence="4">Cx-624</strain>
    </source>
</reference>
<evidence type="ECO:0000313" key="4">
    <source>
        <dbReference type="EMBL" id="MBA5246540.1"/>
    </source>
</evidence>
<dbReference type="PANTHER" id="PTHR30329:SF21">
    <property type="entry name" value="LIPOPROTEIN YIAD-RELATED"/>
    <property type="match status" value="1"/>
</dbReference>
<dbReference type="CDD" id="cd07185">
    <property type="entry name" value="OmpA_C-like"/>
    <property type="match status" value="1"/>
</dbReference>
<dbReference type="Pfam" id="PF00691">
    <property type="entry name" value="OmpA"/>
    <property type="match status" value="1"/>
</dbReference>
<dbReference type="InterPro" id="IPR006665">
    <property type="entry name" value="OmpA-like"/>
</dbReference>
<evidence type="ECO:0000256" key="1">
    <source>
        <dbReference type="PROSITE-ProRule" id="PRU00473"/>
    </source>
</evidence>
<dbReference type="Proteomes" id="UP000539710">
    <property type="component" value="Unassembled WGS sequence"/>
</dbReference>
<feature type="compositionally biased region" description="Basic and acidic residues" evidence="2">
    <location>
        <begin position="411"/>
        <end position="420"/>
    </location>
</feature>
<dbReference type="KEGG" id="cbau:H1R16_10370"/>
<gene>
    <name evidence="5" type="ORF">H1R16_10370</name>
    <name evidence="4" type="ORF">H2507_05095</name>
</gene>
<dbReference type="InterPro" id="IPR050330">
    <property type="entry name" value="Bact_OuterMem_StrucFunc"/>
</dbReference>
<dbReference type="InterPro" id="IPR009282">
    <property type="entry name" value="DUF937"/>
</dbReference>
<feature type="domain" description="OmpA-like" evidence="3">
    <location>
        <begin position="309"/>
        <end position="426"/>
    </location>
</feature>
<evidence type="ECO:0000313" key="7">
    <source>
        <dbReference type="Proteomes" id="UP000539710"/>
    </source>
</evidence>
<evidence type="ECO:0000313" key="5">
    <source>
        <dbReference type="EMBL" id="QMS98098.1"/>
    </source>
</evidence>
<evidence type="ECO:0000259" key="3">
    <source>
        <dbReference type="PROSITE" id="PS51123"/>
    </source>
</evidence>
<dbReference type="EMBL" id="JACEUX010000001">
    <property type="protein sequence ID" value="MBA5246540.1"/>
    <property type="molecule type" value="Genomic_DNA"/>
</dbReference>
<dbReference type="EMBL" id="CP059472">
    <property type="protein sequence ID" value="QMS98098.1"/>
    <property type="molecule type" value="Genomic_DNA"/>
</dbReference>
<evidence type="ECO:0000256" key="2">
    <source>
        <dbReference type="SAM" id="MobiDB-lite"/>
    </source>
</evidence>